<dbReference type="InterPro" id="IPR036936">
    <property type="entry name" value="CRIB_dom_sf"/>
</dbReference>
<dbReference type="InterPro" id="IPR039056">
    <property type="entry name" value="SPEC"/>
</dbReference>
<feature type="compositionally biased region" description="Polar residues" evidence="12">
    <location>
        <begin position="168"/>
        <end position="185"/>
    </location>
</feature>
<dbReference type="OrthoDB" id="8963340at2759"/>
<dbReference type="SUPFAM" id="SSF50729">
    <property type="entry name" value="PH domain-like"/>
    <property type="match status" value="1"/>
</dbReference>
<evidence type="ECO:0000259" key="13">
    <source>
        <dbReference type="PROSITE" id="PS50108"/>
    </source>
</evidence>
<evidence type="ECO:0000256" key="10">
    <source>
        <dbReference type="ARBA" id="ARBA00023212"/>
    </source>
</evidence>
<feature type="compositionally biased region" description="Pro residues" evidence="12">
    <location>
        <begin position="415"/>
        <end position="424"/>
    </location>
</feature>
<keyword evidence="7" id="KW-0133">Cell shape</keyword>
<evidence type="ECO:0000313" key="16">
    <source>
        <dbReference type="Proteomes" id="UP000320333"/>
    </source>
</evidence>
<evidence type="ECO:0000256" key="1">
    <source>
        <dbReference type="ARBA" id="ARBA00004193"/>
    </source>
</evidence>
<evidence type="ECO:0000256" key="4">
    <source>
        <dbReference type="ARBA" id="ARBA00022475"/>
    </source>
</evidence>
<dbReference type="InterPro" id="IPR011993">
    <property type="entry name" value="PH-like_dom_sf"/>
</dbReference>
<evidence type="ECO:0000256" key="5">
    <source>
        <dbReference type="ARBA" id="ARBA00022490"/>
    </source>
</evidence>
<dbReference type="PANTHER" id="PTHR13502">
    <property type="entry name" value="CDC42 SMALL EFFECTOR PROTEIN HOMOLOG"/>
    <property type="match status" value="1"/>
</dbReference>
<evidence type="ECO:0000256" key="11">
    <source>
        <dbReference type="ARBA" id="ARBA00023288"/>
    </source>
</evidence>
<dbReference type="EMBL" id="QEAP01000002">
    <property type="protein sequence ID" value="TPX78619.1"/>
    <property type="molecule type" value="Genomic_DNA"/>
</dbReference>
<feature type="region of interest" description="Disordered" evidence="12">
    <location>
        <begin position="145"/>
        <end position="254"/>
    </location>
</feature>
<organism evidence="15 16">
    <name type="scientific">Chytriomyces confervae</name>
    <dbReference type="NCBI Taxonomy" id="246404"/>
    <lineage>
        <taxon>Eukaryota</taxon>
        <taxon>Fungi</taxon>
        <taxon>Fungi incertae sedis</taxon>
        <taxon>Chytridiomycota</taxon>
        <taxon>Chytridiomycota incertae sedis</taxon>
        <taxon>Chytridiomycetes</taxon>
        <taxon>Chytridiales</taxon>
        <taxon>Chytriomycetaceae</taxon>
        <taxon>Chytriomyces</taxon>
    </lineage>
</organism>
<keyword evidence="4" id="KW-1003">Cell membrane</keyword>
<protein>
    <submittedName>
        <fullName evidence="15">Uncharacterized protein</fullName>
    </submittedName>
</protein>
<evidence type="ECO:0000256" key="3">
    <source>
        <dbReference type="ARBA" id="ARBA00005720"/>
    </source>
</evidence>
<dbReference type="STRING" id="246404.A0A507FQB8"/>
<evidence type="ECO:0000259" key="14">
    <source>
        <dbReference type="PROSITE" id="PS50229"/>
    </source>
</evidence>
<name>A0A507FQB8_9FUNG</name>
<keyword evidence="16" id="KW-1185">Reference proteome</keyword>
<keyword evidence="5" id="KW-0963">Cytoplasm</keyword>
<dbReference type="AlphaFoldDB" id="A0A507FQB8"/>
<keyword evidence="9" id="KW-0564">Palmitate</keyword>
<evidence type="ECO:0000256" key="12">
    <source>
        <dbReference type="SAM" id="MobiDB-lite"/>
    </source>
</evidence>
<dbReference type="SMART" id="SM00461">
    <property type="entry name" value="WH1"/>
    <property type="match status" value="1"/>
</dbReference>
<dbReference type="SUPFAM" id="SSF47912">
    <property type="entry name" value="Wiscott-Aldrich syndrome protein, WASP, C-terminal domain"/>
    <property type="match status" value="1"/>
</dbReference>
<keyword evidence="8" id="KW-0472">Membrane</keyword>
<evidence type="ECO:0000256" key="8">
    <source>
        <dbReference type="ARBA" id="ARBA00023136"/>
    </source>
</evidence>
<feature type="compositionally biased region" description="Low complexity" evidence="12">
    <location>
        <begin position="523"/>
        <end position="532"/>
    </location>
</feature>
<comment type="subcellular location">
    <subcellularLocation>
        <location evidence="1">Cell membrane</location>
        <topology evidence="1">Lipid-anchor</topology>
    </subcellularLocation>
    <subcellularLocation>
        <location evidence="2">Cytoplasm</location>
        <location evidence="2">Cytoskeleton</location>
    </subcellularLocation>
</comment>
<dbReference type="GO" id="GO:0007015">
    <property type="term" value="P:actin filament organization"/>
    <property type="evidence" value="ECO:0007669"/>
    <property type="project" value="InterPro"/>
</dbReference>
<comment type="similarity">
    <text evidence="3">Belongs to the CDC42SE/SPEC family.</text>
</comment>
<dbReference type="Proteomes" id="UP000320333">
    <property type="component" value="Unassembled WGS sequence"/>
</dbReference>
<dbReference type="GO" id="GO:0008360">
    <property type="term" value="P:regulation of cell shape"/>
    <property type="evidence" value="ECO:0007669"/>
    <property type="project" value="UniProtKB-KW"/>
</dbReference>
<dbReference type="Gene3D" id="3.90.810.10">
    <property type="entry name" value="CRIB domain"/>
    <property type="match status" value="1"/>
</dbReference>
<keyword evidence="6" id="KW-0597">Phosphoprotein</keyword>
<feature type="domain" description="WH1" evidence="14">
    <location>
        <begin position="12"/>
        <end position="122"/>
    </location>
</feature>
<keyword evidence="11" id="KW-0449">Lipoprotein</keyword>
<dbReference type="Gene3D" id="2.30.29.30">
    <property type="entry name" value="Pleckstrin-homology domain (PH domain)/Phosphotyrosine-binding domain (PTB)"/>
    <property type="match status" value="1"/>
</dbReference>
<gene>
    <name evidence="15" type="ORF">CcCBS67573_g00165</name>
</gene>
<sequence>MSLNSSEVSSASQAVNGETLCCAAARLYFASESTGVWQLQSTGAAVVATRGSSTQLYMVDLKARRSVFTVNVGGQDWRYCQDSRFFHSFPSQKDRCYVAFSFADEDEADDFFEKVTSVARHSRNSASSLHSYNSNHGSQKLSVASMDRPYGAPTPPQFASHTPAPQLPQRSQTQLAVPPSLNKSLSAPMGATVSVHSSDIKSSVKDDSDIKKESGGGGWFSFGKKKKEDSGAKKDQKEKKKKKSGSGSGKVIDKSMIGAPTNFEHVSHVGFNQNSGFTAQNIPMEWKAIFAKAGITEEQLQDKKTAKYVKKFMEKNSGENGMPVAPAARRAPPPPPPSRRAPPPPPPARGSQGPPPPPARNDVPPPPPARYDPPPARYEPPPVPARNDPPPAPPRQIPQAPSIPSYGNRNGPTFVPAPPRPPPRNEPDYSSSSMPPPPPPPPSGAGAPPPPPPPPGPGMAPPPAPPRVSAPMVAVGGGGGGERGDFLAEIRNRGTGSLNKAPPPRAEPPSIAATSSGTGETDLAAALSAALAGRKGAMVSDSEDSDDDDEDDWDA</sequence>
<dbReference type="SMART" id="SM00285">
    <property type="entry name" value="PBD"/>
    <property type="match status" value="1"/>
</dbReference>
<dbReference type="Pfam" id="PF00786">
    <property type="entry name" value="PBD"/>
    <property type="match status" value="1"/>
</dbReference>
<evidence type="ECO:0000256" key="9">
    <source>
        <dbReference type="ARBA" id="ARBA00023139"/>
    </source>
</evidence>
<dbReference type="GO" id="GO:0005856">
    <property type="term" value="C:cytoskeleton"/>
    <property type="evidence" value="ECO:0007669"/>
    <property type="project" value="UniProtKB-SubCell"/>
</dbReference>
<dbReference type="GO" id="GO:0031267">
    <property type="term" value="F:small GTPase binding"/>
    <property type="evidence" value="ECO:0007669"/>
    <property type="project" value="InterPro"/>
</dbReference>
<feature type="compositionally biased region" description="Basic and acidic residues" evidence="12">
    <location>
        <begin position="482"/>
        <end position="492"/>
    </location>
</feature>
<feature type="compositionally biased region" description="Pro residues" evidence="12">
    <location>
        <begin position="331"/>
        <end position="396"/>
    </location>
</feature>
<accession>A0A507FQB8</accession>
<dbReference type="PROSITE" id="PS50108">
    <property type="entry name" value="CRIB"/>
    <property type="match status" value="1"/>
</dbReference>
<evidence type="ECO:0000313" key="15">
    <source>
        <dbReference type="EMBL" id="TPX78619.1"/>
    </source>
</evidence>
<evidence type="ECO:0000256" key="7">
    <source>
        <dbReference type="ARBA" id="ARBA00022960"/>
    </source>
</evidence>
<feature type="domain" description="CRIB" evidence="13">
    <location>
        <begin position="257"/>
        <end position="270"/>
    </location>
</feature>
<reference evidence="15 16" key="1">
    <citation type="journal article" date="2019" name="Sci. Rep.">
        <title>Comparative genomics of chytrid fungi reveal insights into the obligate biotrophic and pathogenic lifestyle of Synchytrium endobioticum.</title>
        <authorList>
            <person name="van de Vossenberg B.T.L.H."/>
            <person name="Warris S."/>
            <person name="Nguyen H.D.T."/>
            <person name="van Gent-Pelzer M.P.E."/>
            <person name="Joly D.L."/>
            <person name="van de Geest H.C."/>
            <person name="Bonants P.J.M."/>
            <person name="Smith D.S."/>
            <person name="Levesque C.A."/>
            <person name="van der Lee T.A.J."/>
        </authorList>
    </citation>
    <scope>NUCLEOTIDE SEQUENCE [LARGE SCALE GENOMIC DNA]</scope>
    <source>
        <strain evidence="15 16">CBS 675.73</strain>
    </source>
</reference>
<evidence type="ECO:0000256" key="6">
    <source>
        <dbReference type="ARBA" id="ARBA00022553"/>
    </source>
</evidence>
<keyword evidence="10" id="KW-0206">Cytoskeleton</keyword>
<dbReference type="PROSITE" id="PS50229">
    <property type="entry name" value="WH1"/>
    <property type="match status" value="1"/>
</dbReference>
<feature type="compositionally biased region" description="Basic and acidic residues" evidence="12">
    <location>
        <begin position="226"/>
        <end position="238"/>
    </location>
</feature>
<evidence type="ECO:0000256" key="2">
    <source>
        <dbReference type="ARBA" id="ARBA00004245"/>
    </source>
</evidence>
<dbReference type="GO" id="GO:0005886">
    <property type="term" value="C:plasma membrane"/>
    <property type="evidence" value="ECO:0007669"/>
    <property type="project" value="UniProtKB-SubCell"/>
</dbReference>
<dbReference type="PANTHER" id="PTHR13502:SF9">
    <property type="entry name" value="CRIB DOMAIN-CONTAINING PROTEIN"/>
    <property type="match status" value="1"/>
</dbReference>
<dbReference type="GO" id="GO:0035023">
    <property type="term" value="P:regulation of Rho protein signal transduction"/>
    <property type="evidence" value="ECO:0007669"/>
    <property type="project" value="InterPro"/>
</dbReference>
<feature type="compositionally biased region" description="Pro residues" evidence="12">
    <location>
        <begin position="434"/>
        <end position="468"/>
    </location>
</feature>
<dbReference type="Pfam" id="PF00568">
    <property type="entry name" value="WH1"/>
    <property type="match status" value="1"/>
</dbReference>
<feature type="region of interest" description="Disordered" evidence="12">
    <location>
        <begin position="311"/>
        <end position="555"/>
    </location>
</feature>
<feature type="compositionally biased region" description="Basic and acidic residues" evidence="12">
    <location>
        <begin position="198"/>
        <end position="214"/>
    </location>
</feature>
<feature type="compositionally biased region" description="Acidic residues" evidence="12">
    <location>
        <begin position="541"/>
        <end position="555"/>
    </location>
</feature>
<proteinExistence type="inferred from homology"/>
<dbReference type="InterPro" id="IPR011026">
    <property type="entry name" value="WAS_C"/>
</dbReference>
<comment type="caution">
    <text evidence="15">The sequence shown here is derived from an EMBL/GenBank/DDBJ whole genome shotgun (WGS) entry which is preliminary data.</text>
</comment>
<dbReference type="InterPro" id="IPR000697">
    <property type="entry name" value="WH1/EVH1_dom"/>
</dbReference>
<dbReference type="InterPro" id="IPR000095">
    <property type="entry name" value="CRIB_dom"/>
</dbReference>